<dbReference type="AlphaFoldDB" id="A0A8H3WPC0"/>
<evidence type="ECO:0000313" key="2">
    <source>
        <dbReference type="Proteomes" id="UP000434172"/>
    </source>
</evidence>
<dbReference type="EMBL" id="WOWK01000001">
    <property type="protein sequence ID" value="KAF0332251.1"/>
    <property type="molecule type" value="Genomic_DNA"/>
</dbReference>
<dbReference type="Proteomes" id="UP000434172">
    <property type="component" value="Unassembled WGS sequence"/>
</dbReference>
<accession>A0A8H3WPC0</accession>
<name>A0A8H3WPC0_9PEZI</name>
<evidence type="ECO:0000313" key="1">
    <source>
        <dbReference type="EMBL" id="KAF0332251.1"/>
    </source>
</evidence>
<gene>
    <name evidence="1" type="ORF">GQ607_000267</name>
</gene>
<organism evidence="1 2">
    <name type="scientific">Colletotrichum asianum</name>
    <dbReference type="NCBI Taxonomy" id="702518"/>
    <lineage>
        <taxon>Eukaryota</taxon>
        <taxon>Fungi</taxon>
        <taxon>Dikarya</taxon>
        <taxon>Ascomycota</taxon>
        <taxon>Pezizomycotina</taxon>
        <taxon>Sordariomycetes</taxon>
        <taxon>Hypocreomycetidae</taxon>
        <taxon>Glomerellales</taxon>
        <taxon>Glomerellaceae</taxon>
        <taxon>Colletotrichum</taxon>
        <taxon>Colletotrichum gloeosporioides species complex</taxon>
    </lineage>
</organism>
<protein>
    <submittedName>
        <fullName evidence="1">Uncharacterized protein</fullName>
    </submittedName>
</protein>
<sequence>MKCEMRTAPRPMLPSISFSSEASLPHIECGWGGSKCTLRGRGISFSCLDVLFVIAFVTENGDNASVLVGLCLSGVKRRREAAGRQTTTTRGRFVGCRAMDDDRSQCQNFVYDEINWIGPRLQ</sequence>
<reference evidence="1 2" key="1">
    <citation type="submission" date="2019-12" db="EMBL/GenBank/DDBJ databases">
        <title>A genome sequence resource for the geographically widespread anthracnose pathogen Colletotrichum asianum.</title>
        <authorList>
            <person name="Meng Y."/>
        </authorList>
    </citation>
    <scope>NUCLEOTIDE SEQUENCE [LARGE SCALE GENOMIC DNA]</scope>
    <source>
        <strain evidence="1 2">ICMP 18580</strain>
    </source>
</reference>
<proteinExistence type="predicted"/>
<keyword evidence="2" id="KW-1185">Reference proteome</keyword>
<comment type="caution">
    <text evidence="1">The sequence shown here is derived from an EMBL/GenBank/DDBJ whole genome shotgun (WGS) entry which is preliminary data.</text>
</comment>